<reference evidence="2 3" key="1">
    <citation type="journal article" date="2006" name="Science">
        <title>Phytophthora genome sequences uncover evolutionary origins and mechanisms of pathogenesis.</title>
        <authorList>
            <person name="Tyler B.M."/>
            <person name="Tripathy S."/>
            <person name="Zhang X."/>
            <person name="Dehal P."/>
            <person name="Jiang R.H."/>
            <person name="Aerts A."/>
            <person name="Arredondo F.D."/>
            <person name="Baxter L."/>
            <person name="Bensasson D."/>
            <person name="Beynon J.L."/>
            <person name="Chapman J."/>
            <person name="Damasceno C.M."/>
            <person name="Dorrance A.E."/>
            <person name="Dou D."/>
            <person name="Dickerman A.W."/>
            <person name="Dubchak I.L."/>
            <person name="Garbelotto M."/>
            <person name="Gijzen M."/>
            <person name="Gordon S.G."/>
            <person name="Govers F."/>
            <person name="Grunwald N.J."/>
            <person name="Huang W."/>
            <person name="Ivors K.L."/>
            <person name="Jones R.W."/>
            <person name="Kamoun S."/>
            <person name="Krampis K."/>
            <person name="Lamour K.H."/>
            <person name="Lee M.K."/>
            <person name="McDonald W.H."/>
            <person name="Medina M."/>
            <person name="Meijer H.J."/>
            <person name="Nordberg E.K."/>
            <person name="Maclean D.J."/>
            <person name="Ospina-Giraldo M.D."/>
            <person name="Morris P.F."/>
            <person name="Phuntumart V."/>
            <person name="Putnam N.H."/>
            <person name="Rash S."/>
            <person name="Rose J.K."/>
            <person name="Sakihama Y."/>
            <person name="Salamov A.A."/>
            <person name="Savidor A."/>
            <person name="Scheuring C.F."/>
            <person name="Smith B.M."/>
            <person name="Sobral B.W."/>
            <person name="Terry A."/>
            <person name="Torto-Alalibo T.A."/>
            <person name="Win J."/>
            <person name="Xu Z."/>
            <person name="Zhang H."/>
            <person name="Grigoriev I.V."/>
            <person name="Rokhsar D.S."/>
            <person name="Boore J.L."/>
        </authorList>
    </citation>
    <scope>NUCLEOTIDE SEQUENCE [LARGE SCALE GENOMIC DNA]</scope>
    <source>
        <strain evidence="2 3">P6497</strain>
    </source>
</reference>
<feature type="compositionally biased region" description="Low complexity" evidence="1">
    <location>
        <begin position="83"/>
        <end position="105"/>
    </location>
</feature>
<dbReference type="KEGG" id="psoj:PHYSODRAFT_335644"/>
<sequence>MAHPATDTAPAPRSVSVCLASRVSASVWATAVLVSVPTCWASERTLVWACPVSAILRAILAPAYNNAPVTIVNGAPATTATTTGPNGASTANANANANANGGNNPYSTKTVSVTNGDGTSNTASVSNGNGAAATGGASASATASASASASARVTAGVGATSSQKTYCQLRSVE</sequence>
<dbReference type="GeneID" id="20647062"/>
<feature type="compositionally biased region" description="Polar residues" evidence="1">
    <location>
        <begin position="106"/>
        <end position="117"/>
    </location>
</feature>
<evidence type="ECO:0000313" key="3">
    <source>
        <dbReference type="Proteomes" id="UP000002640"/>
    </source>
</evidence>
<accession>G4ZRF9</accession>
<dbReference type="RefSeq" id="XP_009531380.1">
    <property type="nucleotide sequence ID" value="XM_009533085.1"/>
</dbReference>
<evidence type="ECO:0000313" key="2">
    <source>
        <dbReference type="EMBL" id="EGZ13951.1"/>
    </source>
</evidence>
<dbReference type="AlphaFoldDB" id="G4ZRF9"/>
<feature type="region of interest" description="Disordered" evidence="1">
    <location>
        <begin position="83"/>
        <end position="124"/>
    </location>
</feature>
<keyword evidence="3" id="KW-1185">Reference proteome</keyword>
<gene>
    <name evidence="2" type="ORF">PHYSODRAFT_335644</name>
</gene>
<dbReference type="InParanoid" id="G4ZRF9"/>
<evidence type="ECO:0000256" key="1">
    <source>
        <dbReference type="SAM" id="MobiDB-lite"/>
    </source>
</evidence>
<protein>
    <submittedName>
        <fullName evidence="2">Uncharacterized protein</fullName>
    </submittedName>
</protein>
<name>G4ZRF9_PHYSP</name>
<dbReference type="EMBL" id="JH159156">
    <property type="protein sequence ID" value="EGZ13951.1"/>
    <property type="molecule type" value="Genomic_DNA"/>
</dbReference>
<proteinExistence type="predicted"/>
<dbReference type="Proteomes" id="UP000002640">
    <property type="component" value="Unassembled WGS sequence"/>
</dbReference>
<organism evidence="2 3">
    <name type="scientific">Phytophthora sojae (strain P6497)</name>
    <name type="common">Soybean stem and root rot agent</name>
    <name type="synonym">Phytophthora megasperma f. sp. glycines</name>
    <dbReference type="NCBI Taxonomy" id="1094619"/>
    <lineage>
        <taxon>Eukaryota</taxon>
        <taxon>Sar</taxon>
        <taxon>Stramenopiles</taxon>
        <taxon>Oomycota</taxon>
        <taxon>Peronosporomycetes</taxon>
        <taxon>Peronosporales</taxon>
        <taxon>Peronosporaceae</taxon>
        <taxon>Phytophthora</taxon>
    </lineage>
</organism>